<proteinExistence type="predicted"/>
<dbReference type="Proteomes" id="UP000266723">
    <property type="component" value="Unassembled WGS sequence"/>
</dbReference>
<comment type="caution">
    <text evidence="1">The sequence shown here is derived from an EMBL/GenBank/DDBJ whole genome shotgun (WGS) entry which is preliminary data.</text>
</comment>
<gene>
    <name evidence="1" type="ORF">DY000_02014320</name>
</gene>
<evidence type="ECO:0000313" key="2">
    <source>
        <dbReference type="Proteomes" id="UP000266723"/>
    </source>
</evidence>
<dbReference type="EMBL" id="QGKV02000759">
    <property type="protein sequence ID" value="KAF3564492.1"/>
    <property type="molecule type" value="Genomic_DNA"/>
</dbReference>
<protein>
    <submittedName>
        <fullName evidence="1">Uncharacterized protein</fullName>
    </submittedName>
</protein>
<sequence>MTGSSLTHHVALPDHGAGLDGQSCSCLIVGWPDGSGVLQAEPGALIFPEEEFMF</sequence>
<evidence type="ECO:0000313" key="1">
    <source>
        <dbReference type="EMBL" id="KAF3564492.1"/>
    </source>
</evidence>
<organism evidence="1 2">
    <name type="scientific">Brassica cretica</name>
    <name type="common">Mustard</name>
    <dbReference type="NCBI Taxonomy" id="69181"/>
    <lineage>
        <taxon>Eukaryota</taxon>
        <taxon>Viridiplantae</taxon>
        <taxon>Streptophyta</taxon>
        <taxon>Embryophyta</taxon>
        <taxon>Tracheophyta</taxon>
        <taxon>Spermatophyta</taxon>
        <taxon>Magnoliopsida</taxon>
        <taxon>eudicotyledons</taxon>
        <taxon>Gunneridae</taxon>
        <taxon>Pentapetalae</taxon>
        <taxon>rosids</taxon>
        <taxon>malvids</taxon>
        <taxon>Brassicales</taxon>
        <taxon>Brassicaceae</taxon>
        <taxon>Brassiceae</taxon>
        <taxon>Brassica</taxon>
    </lineage>
</organism>
<accession>A0ABQ7CWN2</accession>
<reference evidence="1 2" key="1">
    <citation type="journal article" date="2020" name="BMC Genomics">
        <title>Intraspecific diversification of the crop wild relative Brassica cretica Lam. using demographic model selection.</title>
        <authorList>
            <person name="Kioukis A."/>
            <person name="Michalopoulou V.A."/>
            <person name="Briers L."/>
            <person name="Pirintsos S."/>
            <person name="Studholme D.J."/>
            <person name="Pavlidis P."/>
            <person name="Sarris P.F."/>
        </authorList>
    </citation>
    <scope>NUCLEOTIDE SEQUENCE [LARGE SCALE GENOMIC DNA]</scope>
    <source>
        <strain evidence="2">cv. PFS-1207/04</strain>
    </source>
</reference>
<name>A0ABQ7CWN2_BRACR</name>
<keyword evidence="2" id="KW-1185">Reference proteome</keyword>